<sequence length="109" mass="12635">MIFSSFNFIFMFLPLVWVVFMVLKNTSFPHHYVYAKLFLVLSSLFFYAYWKIEYLPILFSSICVNYFLALLIINPKKVCDTLPSLFSSLLSYLAFSSQKASKVLMRGGG</sequence>
<keyword evidence="1" id="KW-0472">Membrane</keyword>
<keyword evidence="1" id="KW-1133">Transmembrane helix</keyword>
<feature type="transmembrane region" description="Helical" evidence="1">
    <location>
        <begin position="56"/>
        <end position="73"/>
    </location>
</feature>
<dbReference type="STRING" id="1325130.HFN_1795"/>
<keyword evidence="2" id="KW-0012">Acyltransferase</keyword>
<dbReference type="RefSeq" id="WP_023946601.1">
    <property type="nucleotide sequence ID" value="NZ_BASD01000004.1"/>
</dbReference>
<reference evidence="2 3" key="1">
    <citation type="journal article" date="2013" name="Genome Announc.">
        <title>Draft Genome Sequence of Helicobacter fennelliae Strain MRY12-0050, Isolated from a Bacteremia Patient.</title>
        <authorList>
            <person name="Rimbara E."/>
            <person name="Matsui M."/>
            <person name="Mori S."/>
            <person name="Suzuki S."/>
            <person name="Suzuki M."/>
            <person name="Kim H."/>
            <person name="Sekizuka T."/>
            <person name="Kuroda M."/>
            <person name="Shibayama K."/>
        </authorList>
    </citation>
    <scope>NUCLEOTIDE SEQUENCE [LARGE SCALE GENOMIC DNA]</scope>
    <source>
        <strain evidence="2 3">MRY12-0050</strain>
    </source>
</reference>
<name>T1DV33_9HELI</name>
<dbReference type="EC" id="2.3.1.-" evidence="2"/>
<evidence type="ECO:0000256" key="1">
    <source>
        <dbReference type="SAM" id="Phobius"/>
    </source>
</evidence>
<dbReference type="OrthoDB" id="5329477at2"/>
<evidence type="ECO:0000313" key="3">
    <source>
        <dbReference type="Proteomes" id="UP000018143"/>
    </source>
</evidence>
<feature type="transmembrane region" description="Helical" evidence="1">
    <location>
        <begin position="32"/>
        <end position="50"/>
    </location>
</feature>
<dbReference type="GO" id="GO:0016746">
    <property type="term" value="F:acyltransferase activity"/>
    <property type="evidence" value="ECO:0007669"/>
    <property type="project" value="UniProtKB-KW"/>
</dbReference>
<feature type="transmembrane region" description="Helical" evidence="1">
    <location>
        <begin position="6"/>
        <end position="23"/>
    </location>
</feature>
<dbReference type="Proteomes" id="UP000018143">
    <property type="component" value="Unassembled WGS sequence"/>
</dbReference>
<protein>
    <submittedName>
        <fullName evidence="2">Probable poly(Beta-D-mannuronate) O-acetylase</fullName>
        <ecNumber evidence="2">2.3.1.-</ecNumber>
    </submittedName>
</protein>
<dbReference type="eggNOG" id="COG1696">
    <property type="taxonomic scope" value="Bacteria"/>
</dbReference>
<accession>T1DV33</accession>
<comment type="caution">
    <text evidence="2">The sequence shown here is derived from an EMBL/GenBank/DDBJ whole genome shotgun (WGS) entry which is preliminary data.</text>
</comment>
<keyword evidence="3" id="KW-1185">Reference proteome</keyword>
<dbReference type="AlphaFoldDB" id="T1DV33"/>
<keyword evidence="1" id="KW-0812">Transmembrane</keyword>
<keyword evidence="2" id="KW-0808">Transferase</keyword>
<proteinExistence type="predicted"/>
<dbReference type="EMBL" id="BASD01000004">
    <property type="protein sequence ID" value="GAD18197.1"/>
    <property type="molecule type" value="Genomic_DNA"/>
</dbReference>
<evidence type="ECO:0000313" key="2">
    <source>
        <dbReference type="EMBL" id="GAD18197.1"/>
    </source>
</evidence>
<organism evidence="2 3">
    <name type="scientific">Helicobacter fennelliae MRY12-0050</name>
    <dbReference type="NCBI Taxonomy" id="1325130"/>
    <lineage>
        <taxon>Bacteria</taxon>
        <taxon>Pseudomonadati</taxon>
        <taxon>Campylobacterota</taxon>
        <taxon>Epsilonproteobacteria</taxon>
        <taxon>Campylobacterales</taxon>
        <taxon>Helicobacteraceae</taxon>
        <taxon>Helicobacter</taxon>
    </lineage>
</organism>
<gene>
    <name evidence="2" type="ORF">HFN_1795</name>
</gene>